<dbReference type="PANTHER" id="PTHR14614:SF130">
    <property type="entry name" value="PROTEIN-LYSINE N-METHYLTRANSFERASE EEF2KMT"/>
    <property type="match status" value="1"/>
</dbReference>
<dbReference type="OrthoDB" id="194386at2759"/>
<evidence type="ECO:0000313" key="2">
    <source>
        <dbReference type="Proteomes" id="UP000002668"/>
    </source>
</evidence>
<dbReference type="Gene3D" id="3.40.50.150">
    <property type="entry name" value="Vaccinia Virus protein VP39"/>
    <property type="match status" value="1"/>
</dbReference>
<dbReference type="HOGENOM" id="CLU_038942_1_2_1"/>
<gene>
    <name evidence="1" type="ORF">LEMA_P105070.1</name>
</gene>
<dbReference type="SUPFAM" id="SSF53335">
    <property type="entry name" value="S-adenosyl-L-methionine-dependent methyltransferases"/>
    <property type="match status" value="1"/>
</dbReference>
<name>E5A1B2_LEPMJ</name>
<dbReference type="AlphaFoldDB" id="E5A1B2"/>
<dbReference type="VEuPathDB" id="FungiDB:LEMA_P105070.1"/>
<dbReference type="GO" id="GO:0005737">
    <property type="term" value="C:cytoplasm"/>
    <property type="evidence" value="ECO:0007669"/>
    <property type="project" value="TreeGrafter"/>
</dbReference>
<dbReference type="Proteomes" id="UP000002668">
    <property type="component" value="Genome"/>
</dbReference>
<dbReference type="InterPro" id="IPR029063">
    <property type="entry name" value="SAM-dependent_MTases_sf"/>
</dbReference>
<sequence length="367" mass="41084">MDDQCASQLRILQRQYFQLVGPHQLRWPNMEMLKRPEVQSWLFANLFDTESIRSPPPDRYQLRILKILISKLEGAITDPEEDTSYVELRALVDTFANQPLDCPQELSDQLMSAMSSLLFTTVPSEADSAQQKAFVTYSYPGPLDERTVTLLESRSVISSSGTTGLRTWEAALHLGSYLTSAQGQARVRGKRLFELGAGTGMLSILCAKHLKVSGIVATDGDEAVVDAIKTNLFLNGLDIDDASECQVRTASLKWGWPIDATTFSEDYGMEVPDLLLGADVTYDKAVIPRFVTTMSDFFEQNPALQVLVSATIRNEQTFETFLNACKRNRFCVEPLDFPPVPEHLQDGPFYPTTTPIQIWGITRQQND</sequence>
<dbReference type="InParanoid" id="E5A1B2"/>
<dbReference type="STRING" id="985895.E5A1B2"/>
<dbReference type="eggNOG" id="KOG2497">
    <property type="taxonomic scope" value="Eukaryota"/>
</dbReference>
<evidence type="ECO:0000313" key="1">
    <source>
        <dbReference type="EMBL" id="CBX97376.1"/>
    </source>
</evidence>
<reference evidence="2" key="1">
    <citation type="journal article" date="2011" name="Nat. Commun.">
        <title>Effector diversification within compartments of the Leptosphaeria maculans genome affected by Repeat-Induced Point mutations.</title>
        <authorList>
            <person name="Rouxel T."/>
            <person name="Grandaubert J."/>
            <person name="Hane J.K."/>
            <person name="Hoede C."/>
            <person name="van de Wouw A.P."/>
            <person name="Couloux A."/>
            <person name="Dominguez V."/>
            <person name="Anthouard V."/>
            <person name="Bally P."/>
            <person name="Bourras S."/>
            <person name="Cozijnsen A.J."/>
            <person name="Ciuffetti L.M."/>
            <person name="Degrave A."/>
            <person name="Dilmaghani A."/>
            <person name="Duret L."/>
            <person name="Fudal I."/>
            <person name="Goodwin S.B."/>
            <person name="Gout L."/>
            <person name="Glaser N."/>
            <person name="Linglin J."/>
            <person name="Kema G.H.J."/>
            <person name="Lapalu N."/>
            <person name="Lawrence C.B."/>
            <person name="May K."/>
            <person name="Meyer M."/>
            <person name="Ollivier B."/>
            <person name="Poulain J."/>
            <person name="Schoch C.L."/>
            <person name="Simon A."/>
            <person name="Spatafora J.W."/>
            <person name="Stachowiak A."/>
            <person name="Turgeon B.G."/>
            <person name="Tyler B.M."/>
            <person name="Vincent D."/>
            <person name="Weissenbach J."/>
            <person name="Amselem J."/>
            <person name="Quesneville H."/>
            <person name="Oliver R.P."/>
            <person name="Wincker P."/>
            <person name="Balesdent M.-H."/>
            <person name="Howlett B.J."/>
        </authorList>
    </citation>
    <scope>NUCLEOTIDE SEQUENCE [LARGE SCALE GENOMIC DNA]</scope>
    <source>
        <strain evidence="2">JN3 / isolate v23.1.3 / race Av1-4-5-6-7-8</strain>
    </source>
</reference>
<keyword evidence="2" id="KW-1185">Reference proteome</keyword>
<proteinExistence type="predicted"/>
<dbReference type="GO" id="GO:0008757">
    <property type="term" value="F:S-adenosylmethionine-dependent methyltransferase activity"/>
    <property type="evidence" value="ECO:0007669"/>
    <property type="project" value="UniProtKB-ARBA"/>
</dbReference>
<dbReference type="PANTHER" id="PTHR14614">
    <property type="entry name" value="HEPATOCELLULAR CARCINOMA-ASSOCIATED ANTIGEN"/>
    <property type="match status" value="1"/>
</dbReference>
<dbReference type="InterPro" id="IPR019410">
    <property type="entry name" value="Methyltransf_16"/>
</dbReference>
<protein>
    <submittedName>
        <fullName evidence="1">Uncharacterized protein</fullName>
    </submittedName>
</protein>
<dbReference type="FunCoup" id="E5A1B2">
    <property type="interactions" value="470"/>
</dbReference>
<organism evidence="2">
    <name type="scientific">Leptosphaeria maculans (strain JN3 / isolate v23.1.3 / race Av1-4-5-6-7-8)</name>
    <name type="common">Blackleg fungus</name>
    <name type="synonym">Phoma lingam</name>
    <dbReference type="NCBI Taxonomy" id="985895"/>
    <lineage>
        <taxon>Eukaryota</taxon>
        <taxon>Fungi</taxon>
        <taxon>Dikarya</taxon>
        <taxon>Ascomycota</taxon>
        <taxon>Pezizomycotina</taxon>
        <taxon>Dothideomycetes</taxon>
        <taxon>Pleosporomycetidae</taxon>
        <taxon>Pleosporales</taxon>
        <taxon>Pleosporineae</taxon>
        <taxon>Leptosphaeriaceae</taxon>
        <taxon>Plenodomus</taxon>
        <taxon>Plenodomus lingam/Leptosphaeria maculans species complex</taxon>
    </lineage>
</organism>
<dbReference type="Pfam" id="PF10294">
    <property type="entry name" value="Methyltransf_16"/>
    <property type="match status" value="1"/>
</dbReference>
<dbReference type="EMBL" id="FP929131">
    <property type="protein sequence ID" value="CBX97376.1"/>
    <property type="molecule type" value="Genomic_DNA"/>
</dbReference>
<dbReference type="OMA" id="PIRTYRI"/>
<accession>E5A1B2</accession>